<evidence type="ECO:0000313" key="1">
    <source>
        <dbReference type="EMBL" id="KZV32081.1"/>
    </source>
</evidence>
<gene>
    <name evidence="1" type="ORF">F511_31917</name>
</gene>
<dbReference type="EMBL" id="KV006942">
    <property type="protein sequence ID" value="KZV32081.1"/>
    <property type="molecule type" value="Genomic_DNA"/>
</dbReference>
<organism evidence="1 2">
    <name type="scientific">Dorcoceras hygrometricum</name>
    <dbReference type="NCBI Taxonomy" id="472368"/>
    <lineage>
        <taxon>Eukaryota</taxon>
        <taxon>Viridiplantae</taxon>
        <taxon>Streptophyta</taxon>
        <taxon>Embryophyta</taxon>
        <taxon>Tracheophyta</taxon>
        <taxon>Spermatophyta</taxon>
        <taxon>Magnoliopsida</taxon>
        <taxon>eudicotyledons</taxon>
        <taxon>Gunneridae</taxon>
        <taxon>Pentapetalae</taxon>
        <taxon>asterids</taxon>
        <taxon>lamiids</taxon>
        <taxon>Lamiales</taxon>
        <taxon>Gesneriaceae</taxon>
        <taxon>Didymocarpoideae</taxon>
        <taxon>Trichosporeae</taxon>
        <taxon>Loxocarpinae</taxon>
        <taxon>Dorcoceras</taxon>
    </lineage>
</organism>
<name>A0A2Z7BJB4_9LAMI</name>
<proteinExistence type="predicted"/>
<protein>
    <submittedName>
        <fullName evidence="1">Uncharacterized protein</fullName>
    </submittedName>
</protein>
<dbReference type="AlphaFoldDB" id="A0A2Z7BJB4"/>
<sequence length="330" mass="37238">MFLVSGEIRQRLEERHCSLRLVVFRILRLVVHCSCDWFCARSCCVWMSSRELWSTRVNVIVALRLVFGEMLRLDNDVSGATSFELLPESSGFLAVLVVAQYKWCSSILLATSIILVPRHRSRRVGRSGVVRLGDRSWMESHGFSSVPLDSGEHARLVLTRTHPEKLPGAAHCPCNLLAPTITPRPLFEPRTSHAHQLPLGSSPNHIVLREVGFDTIFVVEGRLSWYHSMVLVWVVPTADCRKLKESRLEVYVCIAIGSIATLDLSMVVDLIGIYGLKGPYRTLTTTNWFLQALSVIPRGSWGDFSRRFYHDPLGKSGIVIPEPQWLWAHG</sequence>
<keyword evidence="2" id="KW-1185">Reference proteome</keyword>
<evidence type="ECO:0000313" key="2">
    <source>
        <dbReference type="Proteomes" id="UP000250235"/>
    </source>
</evidence>
<dbReference type="OrthoDB" id="2006776at2759"/>
<dbReference type="Proteomes" id="UP000250235">
    <property type="component" value="Unassembled WGS sequence"/>
</dbReference>
<reference evidence="1 2" key="1">
    <citation type="journal article" date="2015" name="Proc. Natl. Acad. Sci. U.S.A.">
        <title>The resurrection genome of Boea hygrometrica: A blueprint for survival of dehydration.</title>
        <authorList>
            <person name="Xiao L."/>
            <person name="Yang G."/>
            <person name="Zhang L."/>
            <person name="Yang X."/>
            <person name="Zhao S."/>
            <person name="Ji Z."/>
            <person name="Zhou Q."/>
            <person name="Hu M."/>
            <person name="Wang Y."/>
            <person name="Chen M."/>
            <person name="Xu Y."/>
            <person name="Jin H."/>
            <person name="Xiao X."/>
            <person name="Hu G."/>
            <person name="Bao F."/>
            <person name="Hu Y."/>
            <person name="Wan P."/>
            <person name="Li L."/>
            <person name="Deng X."/>
            <person name="Kuang T."/>
            <person name="Xiang C."/>
            <person name="Zhu J.K."/>
            <person name="Oliver M.J."/>
            <person name="He Y."/>
        </authorList>
    </citation>
    <scope>NUCLEOTIDE SEQUENCE [LARGE SCALE GENOMIC DNA]</scope>
    <source>
        <strain evidence="2">cv. XS01</strain>
    </source>
</reference>
<accession>A0A2Z7BJB4</accession>